<reference evidence="2" key="1">
    <citation type="submission" date="2021-02" db="EMBL/GenBank/DDBJ databases">
        <authorList>
            <person name="Nowell W R."/>
        </authorList>
    </citation>
    <scope>NUCLEOTIDE SEQUENCE</scope>
</reference>
<evidence type="ECO:0000313" key="3">
    <source>
        <dbReference type="Proteomes" id="UP000663854"/>
    </source>
</evidence>
<evidence type="ECO:0000313" key="2">
    <source>
        <dbReference type="EMBL" id="CAF0910517.1"/>
    </source>
</evidence>
<comment type="caution">
    <text evidence="2">The sequence shown here is derived from an EMBL/GenBank/DDBJ whole genome shotgun (WGS) entry which is preliminary data.</text>
</comment>
<feature type="domain" description="Phospholipase C/D" evidence="1">
    <location>
        <begin position="15"/>
        <end position="105"/>
    </location>
</feature>
<proteinExistence type="predicted"/>
<protein>
    <recommendedName>
        <fullName evidence="1">Phospholipase C/D domain-containing protein</fullName>
    </recommendedName>
</protein>
<dbReference type="Proteomes" id="UP000663854">
    <property type="component" value="Unassembled WGS sequence"/>
</dbReference>
<dbReference type="Pfam" id="PF00882">
    <property type="entry name" value="Zn_dep_PLPC"/>
    <property type="match status" value="1"/>
</dbReference>
<dbReference type="GO" id="GO:0004621">
    <property type="term" value="F:glycosylphosphatidylinositol phospholipase D activity"/>
    <property type="evidence" value="ECO:0007669"/>
    <property type="project" value="TreeGrafter"/>
</dbReference>
<accession>A0A814A9T4</accession>
<dbReference type="PANTHER" id="PTHR23221:SF7">
    <property type="entry name" value="PHOSPHATIDYLINOSITOL-GLYCAN-SPECIFIC PHOSPHOLIPASE D"/>
    <property type="match status" value="1"/>
</dbReference>
<dbReference type="GO" id="GO:0031012">
    <property type="term" value="C:extracellular matrix"/>
    <property type="evidence" value="ECO:0007669"/>
    <property type="project" value="TreeGrafter"/>
</dbReference>
<evidence type="ECO:0000259" key="1">
    <source>
        <dbReference type="Pfam" id="PF00882"/>
    </source>
</evidence>
<name>A0A814A9T4_9BILA</name>
<gene>
    <name evidence="2" type="ORF">PYM288_LOCUS9992</name>
</gene>
<dbReference type="GO" id="GO:0005615">
    <property type="term" value="C:extracellular space"/>
    <property type="evidence" value="ECO:0007669"/>
    <property type="project" value="TreeGrafter"/>
</dbReference>
<dbReference type="InterPro" id="IPR029002">
    <property type="entry name" value="PLPC/GPLD1"/>
</dbReference>
<dbReference type="PANTHER" id="PTHR23221">
    <property type="entry name" value="GLYCOSYLPHOSPHATIDYLINOSITOL PHOSPHOLIPASE D"/>
    <property type="match status" value="1"/>
</dbReference>
<sequence length="118" mass="13207">MYNSLCYNGTLNQVSEDTHWYPFMKIAIEYMRDKHPLSGLRDDELGQKLLVFLFGVACHQVADAAWHANLTGCPNGFIDATAWESFNSNREMAHSSDDTGGDSVINYELPVGYIGLID</sequence>
<dbReference type="EMBL" id="CAJNOH010000152">
    <property type="protein sequence ID" value="CAF0910517.1"/>
    <property type="molecule type" value="Genomic_DNA"/>
</dbReference>
<dbReference type="AlphaFoldDB" id="A0A814A9T4"/>
<organism evidence="2 3">
    <name type="scientific">Rotaria sordida</name>
    <dbReference type="NCBI Taxonomy" id="392033"/>
    <lineage>
        <taxon>Eukaryota</taxon>
        <taxon>Metazoa</taxon>
        <taxon>Spiralia</taxon>
        <taxon>Gnathifera</taxon>
        <taxon>Rotifera</taxon>
        <taxon>Eurotatoria</taxon>
        <taxon>Bdelloidea</taxon>
        <taxon>Philodinida</taxon>
        <taxon>Philodinidae</taxon>
        <taxon>Rotaria</taxon>
    </lineage>
</organism>